<protein>
    <submittedName>
        <fullName evidence="3">DNA-binding NarL/FixJ family response regulator</fullName>
    </submittedName>
</protein>
<dbReference type="PROSITE" id="PS50110">
    <property type="entry name" value="RESPONSE_REGULATORY"/>
    <property type="match status" value="1"/>
</dbReference>
<keyword evidence="1" id="KW-0597">Phosphoprotein</keyword>
<dbReference type="InterPro" id="IPR051015">
    <property type="entry name" value="EvgA-like"/>
</dbReference>
<proteinExistence type="predicted"/>
<dbReference type="SMART" id="SM00448">
    <property type="entry name" value="REC"/>
    <property type="match status" value="1"/>
</dbReference>
<dbReference type="GO" id="GO:0003677">
    <property type="term" value="F:DNA binding"/>
    <property type="evidence" value="ECO:0007669"/>
    <property type="project" value="UniProtKB-KW"/>
</dbReference>
<dbReference type="PANTHER" id="PTHR45566">
    <property type="entry name" value="HTH-TYPE TRANSCRIPTIONAL REGULATOR YHJB-RELATED"/>
    <property type="match status" value="1"/>
</dbReference>
<sequence length="126" mass="13550">MTRVLICDDDIMIGEALHDVLTAESDLAVVAIAHTASDAIDLAERHLPDIVVLDVRMPGGGGIRVARELRDRCPTTRVVAFSAYADPATVAEMRRAGVTEYLVKGVPNTDIVATVRRLARGPFGKL</sequence>
<dbReference type="PANTHER" id="PTHR45566:SF2">
    <property type="entry name" value="NARL SUBFAMILY"/>
    <property type="match status" value="1"/>
</dbReference>
<reference evidence="3 4" key="1">
    <citation type="submission" date="2020-08" db="EMBL/GenBank/DDBJ databases">
        <title>Genomic Encyclopedia of Type Strains, Phase III (KMG-III): the genomes of soil and plant-associated and newly described type strains.</title>
        <authorList>
            <person name="Whitman W."/>
        </authorList>
    </citation>
    <scope>NUCLEOTIDE SEQUENCE [LARGE SCALE GENOMIC DNA]</scope>
    <source>
        <strain evidence="3 4">CECT 8640</strain>
    </source>
</reference>
<dbReference type="Gene3D" id="3.40.50.2300">
    <property type="match status" value="1"/>
</dbReference>
<evidence type="ECO:0000259" key="2">
    <source>
        <dbReference type="PROSITE" id="PS50110"/>
    </source>
</evidence>
<dbReference type="EMBL" id="JACHJN010000005">
    <property type="protein sequence ID" value="MBB5956860.1"/>
    <property type="molecule type" value="Genomic_DNA"/>
</dbReference>
<dbReference type="AlphaFoldDB" id="A0A841CIK7"/>
<comment type="caution">
    <text evidence="3">The sequence shown here is derived from an EMBL/GenBank/DDBJ whole genome shotgun (WGS) entry which is preliminary data.</text>
</comment>
<dbReference type="InterPro" id="IPR011006">
    <property type="entry name" value="CheY-like_superfamily"/>
</dbReference>
<evidence type="ECO:0000313" key="4">
    <source>
        <dbReference type="Proteomes" id="UP000547510"/>
    </source>
</evidence>
<accession>A0A841CIK7</accession>
<name>A0A841CIK7_9PSEU</name>
<dbReference type="SUPFAM" id="SSF52172">
    <property type="entry name" value="CheY-like"/>
    <property type="match status" value="1"/>
</dbReference>
<evidence type="ECO:0000313" key="3">
    <source>
        <dbReference type="EMBL" id="MBB5956860.1"/>
    </source>
</evidence>
<evidence type="ECO:0000256" key="1">
    <source>
        <dbReference type="PROSITE-ProRule" id="PRU00169"/>
    </source>
</evidence>
<dbReference type="RefSeq" id="WP_184691650.1">
    <property type="nucleotide sequence ID" value="NZ_JACHJN010000005.1"/>
</dbReference>
<keyword evidence="3" id="KW-0238">DNA-binding</keyword>
<feature type="modified residue" description="4-aspartylphosphate" evidence="1">
    <location>
        <position position="54"/>
    </location>
</feature>
<feature type="domain" description="Response regulatory" evidence="2">
    <location>
        <begin position="3"/>
        <end position="119"/>
    </location>
</feature>
<dbReference type="CDD" id="cd17535">
    <property type="entry name" value="REC_NarL-like"/>
    <property type="match status" value="1"/>
</dbReference>
<gene>
    <name evidence="3" type="ORF">FHS29_003453</name>
</gene>
<dbReference type="InterPro" id="IPR001789">
    <property type="entry name" value="Sig_transdc_resp-reg_receiver"/>
</dbReference>
<organism evidence="3 4">
    <name type="scientific">Saccharothrix tamanrassetensis</name>
    <dbReference type="NCBI Taxonomy" id="1051531"/>
    <lineage>
        <taxon>Bacteria</taxon>
        <taxon>Bacillati</taxon>
        <taxon>Actinomycetota</taxon>
        <taxon>Actinomycetes</taxon>
        <taxon>Pseudonocardiales</taxon>
        <taxon>Pseudonocardiaceae</taxon>
        <taxon>Saccharothrix</taxon>
    </lineage>
</organism>
<dbReference type="Pfam" id="PF00072">
    <property type="entry name" value="Response_reg"/>
    <property type="match status" value="1"/>
</dbReference>
<dbReference type="GO" id="GO:0000160">
    <property type="term" value="P:phosphorelay signal transduction system"/>
    <property type="evidence" value="ECO:0007669"/>
    <property type="project" value="InterPro"/>
</dbReference>
<dbReference type="InterPro" id="IPR058245">
    <property type="entry name" value="NreC/VraR/RcsB-like_REC"/>
</dbReference>
<dbReference type="Proteomes" id="UP000547510">
    <property type="component" value="Unassembled WGS sequence"/>
</dbReference>
<keyword evidence="4" id="KW-1185">Reference proteome</keyword>